<feature type="domain" description="Alanyl-tRNA synthetase class IIc N-terminal" evidence="1">
    <location>
        <begin position="1"/>
        <end position="89"/>
    </location>
</feature>
<organism evidence="2 3">
    <name type="scientific">Intoshia linei</name>
    <dbReference type="NCBI Taxonomy" id="1819745"/>
    <lineage>
        <taxon>Eukaryota</taxon>
        <taxon>Metazoa</taxon>
        <taxon>Spiralia</taxon>
        <taxon>Lophotrochozoa</taxon>
        <taxon>Mesozoa</taxon>
        <taxon>Orthonectida</taxon>
        <taxon>Rhopaluridae</taxon>
        <taxon>Intoshia</taxon>
    </lineage>
</organism>
<dbReference type="OrthoDB" id="2423964at2759"/>
<dbReference type="InterPro" id="IPR050058">
    <property type="entry name" value="Ala-tRNA_ligase"/>
</dbReference>
<protein>
    <recommendedName>
        <fullName evidence="1">Alanyl-tRNA synthetase class IIc N-terminal domain-containing protein</fullName>
    </recommendedName>
</protein>
<dbReference type="AlphaFoldDB" id="A0A177AQ30"/>
<dbReference type="GO" id="GO:0002161">
    <property type="term" value="F:aminoacyl-tRNA deacylase activity"/>
    <property type="evidence" value="ECO:0007669"/>
    <property type="project" value="TreeGrafter"/>
</dbReference>
<dbReference type="Proteomes" id="UP000078046">
    <property type="component" value="Unassembled WGS sequence"/>
</dbReference>
<gene>
    <name evidence="2" type="ORF">A3Q56_08780</name>
</gene>
<dbReference type="Pfam" id="PF01411">
    <property type="entry name" value="tRNA-synt_2c"/>
    <property type="match status" value="1"/>
</dbReference>
<proteinExistence type="predicted"/>
<evidence type="ECO:0000259" key="1">
    <source>
        <dbReference type="Pfam" id="PF01411"/>
    </source>
</evidence>
<reference evidence="2 3" key="1">
    <citation type="submission" date="2016-04" db="EMBL/GenBank/DDBJ databases">
        <title>The genome of Intoshia linei affirms orthonectids as highly simplified spiralians.</title>
        <authorList>
            <person name="Mikhailov K.V."/>
            <person name="Slusarev G.S."/>
            <person name="Nikitin M.A."/>
            <person name="Logacheva M.D."/>
            <person name="Penin A."/>
            <person name="Aleoshin V."/>
            <person name="Panchin Y.V."/>
        </authorList>
    </citation>
    <scope>NUCLEOTIDE SEQUENCE [LARGE SCALE GENOMIC DNA]</scope>
    <source>
        <strain evidence="2">Intl2013</strain>
        <tissue evidence="2">Whole animal</tissue>
    </source>
</reference>
<comment type="caution">
    <text evidence="2">The sequence shown here is derived from an EMBL/GenBank/DDBJ whole genome shotgun (WGS) entry which is preliminary data.</text>
</comment>
<dbReference type="EMBL" id="LWCA01003415">
    <property type="protein sequence ID" value="OAF63511.1"/>
    <property type="molecule type" value="Genomic_DNA"/>
</dbReference>
<dbReference type="InterPro" id="IPR018164">
    <property type="entry name" value="Ala-tRNA-synth_IIc_N"/>
</dbReference>
<feature type="non-terminal residue" evidence="2">
    <location>
        <position position="110"/>
    </location>
</feature>
<sequence length="110" mass="12556">MGSVGPCGYCSEIFVKDSYIQDRQKEFDSEMYEIGTIVFMDMLKKFDGSLVKLKDKHIDVGFGLERITAILNRTNSTFHTPELLSIAEALGVNHNFDKRVFEICDNLRTI</sequence>
<dbReference type="GO" id="GO:0004813">
    <property type="term" value="F:alanine-tRNA ligase activity"/>
    <property type="evidence" value="ECO:0007669"/>
    <property type="project" value="InterPro"/>
</dbReference>
<evidence type="ECO:0000313" key="3">
    <source>
        <dbReference type="Proteomes" id="UP000078046"/>
    </source>
</evidence>
<name>A0A177AQ30_9BILA</name>
<keyword evidence="3" id="KW-1185">Reference proteome</keyword>
<evidence type="ECO:0000313" key="2">
    <source>
        <dbReference type="EMBL" id="OAF63511.1"/>
    </source>
</evidence>
<dbReference type="PANTHER" id="PTHR11777:SF9">
    <property type="entry name" value="ALANINE--TRNA LIGASE, CYTOPLASMIC"/>
    <property type="match status" value="1"/>
</dbReference>
<dbReference type="Gene3D" id="3.30.930.10">
    <property type="entry name" value="Bira Bifunctional Protein, Domain 2"/>
    <property type="match status" value="1"/>
</dbReference>
<dbReference type="InterPro" id="IPR045864">
    <property type="entry name" value="aa-tRNA-synth_II/BPL/LPL"/>
</dbReference>
<accession>A0A177AQ30</accession>
<dbReference type="SUPFAM" id="SSF55681">
    <property type="entry name" value="Class II aaRS and biotin synthetases"/>
    <property type="match status" value="1"/>
</dbReference>
<dbReference type="PANTHER" id="PTHR11777">
    <property type="entry name" value="ALANYL-TRNA SYNTHETASE"/>
    <property type="match status" value="1"/>
</dbReference>
<dbReference type="GO" id="GO:0005524">
    <property type="term" value="F:ATP binding"/>
    <property type="evidence" value="ECO:0007669"/>
    <property type="project" value="InterPro"/>
</dbReference>
<dbReference type="GO" id="GO:0006419">
    <property type="term" value="P:alanyl-tRNA aminoacylation"/>
    <property type="evidence" value="ECO:0007669"/>
    <property type="project" value="InterPro"/>
</dbReference>